<dbReference type="EMBL" id="VSRR010068526">
    <property type="protein sequence ID" value="MPC85457.1"/>
    <property type="molecule type" value="Genomic_DNA"/>
</dbReference>
<name>A0A5B7IVG7_PORTR</name>
<evidence type="ECO:0000256" key="4">
    <source>
        <dbReference type="SAM" id="MobiDB-lite"/>
    </source>
</evidence>
<protein>
    <submittedName>
        <fullName evidence="6">28S ribosomal protein S7, mitochondrial</fullName>
    </submittedName>
</protein>
<dbReference type="Pfam" id="PF00177">
    <property type="entry name" value="Ribosomal_S7"/>
    <property type="match status" value="1"/>
</dbReference>
<feature type="region of interest" description="Disordered" evidence="4">
    <location>
        <begin position="123"/>
        <end position="142"/>
    </location>
</feature>
<feature type="domain" description="Small ribosomal subunit protein uS7" evidence="5">
    <location>
        <begin position="1"/>
        <end position="127"/>
    </location>
</feature>
<dbReference type="Proteomes" id="UP000324222">
    <property type="component" value="Unassembled WGS sequence"/>
</dbReference>
<organism evidence="6 7">
    <name type="scientific">Portunus trituberculatus</name>
    <name type="common">Swimming crab</name>
    <name type="synonym">Neptunus trituberculatus</name>
    <dbReference type="NCBI Taxonomy" id="210409"/>
    <lineage>
        <taxon>Eukaryota</taxon>
        <taxon>Metazoa</taxon>
        <taxon>Ecdysozoa</taxon>
        <taxon>Arthropoda</taxon>
        <taxon>Crustacea</taxon>
        <taxon>Multicrustacea</taxon>
        <taxon>Malacostraca</taxon>
        <taxon>Eumalacostraca</taxon>
        <taxon>Eucarida</taxon>
        <taxon>Decapoda</taxon>
        <taxon>Pleocyemata</taxon>
        <taxon>Brachyura</taxon>
        <taxon>Eubrachyura</taxon>
        <taxon>Portunoidea</taxon>
        <taxon>Portunidae</taxon>
        <taxon>Portuninae</taxon>
        <taxon>Portunus</taxon>
    </lineage>
</organism>
<dbReference type="InterPro" id="IPR000235">
    <property type="entry name" value="Ribosomal_uS7"/>
</dbReference>
<evidence type="ECO:0000259" key="5">
    <source>
        <dbReference type="Pfam" id="PF00177"/>
    </source>
</evidence>
<dbReference type="GO" id="GO:0005840">
    <property type="term" value="C:ribosome"/>
    <property type="evidence" value="ECO:0007669"/>
    <property type="project" value="UniProtKB-KW"/>
</dbReference>
<dbReference type="PANTHER" id="PTHR11205">
    <property type="entry name" value="RIBOSOMAL PROTEIN S7"/>
    <property type="match status" value="1"/>
</dbReference>
<accession>A0A5B7IVG7</accession>
<dbReference type="AlphaFoldDB" id="A0A5B7IVG7"/>
<dbReference type="GO" id="GO:0006412">
    <property type="term" value="P:translation"/>
    <property type="evidence" value="ECO:0007669"/>
    <property type="project" value="InterPro"/>
</dbReference>
<dbReference type="Gene3D" id="1.10.455.10">
    <property type="entry name" value="Ribosomal protein S7 domain"/>
    <property type="match status" value="1"/>
</dbReference>
<keyword evidence="7" id="KW-1185">Reference proteome</keyword>
<proteinExistence type="inferred from homology"/>
<reference evidence="6 7" key="1">
    <citation type="submission" date="2019-05" db="EMBL/GenBank/DDBJ databases">
        <title>Another draft genome of Portunus trituberculatus and its Hox gene families provides insights of decapod evolution.</title>
        <authorList>
            <person name="Jeong J.-H."/>
            <person name="Song I."/>
            <person name="Kim S."/>
            <person name="Choi T."/>
            <person name="Kim D."/>
            <person name="Ryu S."/>
            <person name="Kim W."/>
        </authorList>
    </citation>
    <scope>NUCLEOTIDE SEQUENCE [LARGE SCALE GENOMIC DNA]</scope>
    <source>
        <tissue evidence="6">Muscle</tissue>
    </source>
</reference>
<dbReference type="OrthoDB" id="9972728at2759"/>
<comment type="caution">
    <text evidence="6">The sequence shown here is derived from an EMBL/GenBank/DDBJ whole genome shotgun (WGS) entry which is preliminary data.</text>
</comment>
<evidence type="ECO:0000256" key="2">
    <source>
        <dbReference type="ARBA" id="ARBA00022980"/>
    </source>
</evidence>
<dbReference type="InterPro" id="IPR023798">
    <property type="entry name" value="Ribosomal_uS7_dom"/>
</dbReference>
<evidence type="ECO:0000313" key="7">
    <source>
        <dbReference type="Proteomes" id="UP000324222"/>
    </source>
</evidence>
<comment type="similarity">
    <text evidence="1">Belongs to the universal ribosomal protein uS7 family.</text>
</comment>
<sequence length="142" mass="16955">MKTGNKPLARELVEKAFQEVKRIQLQRRNEAQTEEEKAAILCDPLQIFHQAIENGRPVLQLVPVKRGGVKYQVPVPITEHRSYFVSMRWLKEAGREKERTTHFPEKLARELLAAARNEVSCCRRRRRRRSRSRSRRRRSRRR</sequence>
<dbReference type="InterPro" id="IPR036823">
    <property type="entry name" value="Ribosomal_uS7_dom_sf"/>
</dbReference>
<evidence type="ECO:0000256" key="3">
    <source>
        <dbReference type="ARBA" id="ARBA00023274"/>
    </source>
</evidence>
<gene>
    <name evidence="6" type="primary">mRpS7</name>
    <name evidence="6" type="ORF">E2C01_080235</name>
</gene>
<dbReference type="SUPFAM" id="SSF47973">
    <property type="entry name" value="Ribosomal protein S7"/>
    <property type="match status" value="1"/>
</dbReference>
<evidence type="ECO:0000256" key="1">
    <source>
        <dbReference type="ARBA" id="ARBA00007151"/>
    </source>
</evidence>
<keyword evidence="2 6" id="KW-0689">Ribosomal protein</keyword>
<dbReference type="GO" id="GO:1990904">
    <property type="term" value="C:ribonucleoprotein complex"/>
    <property type="evidence" value="ECO:0007669"/>
    <property type="project" value="UniProtKB-KW"/>
</dbReference>
<dbReference type="PIRSF" id="PIRSF002122">
    <property type="entry name" value="RPS7p_RPS7a_RPS5e_RPS7o"/>
    <property type="match status" value="1"/>
</dbReference>
<evidence type="ECO:0000313" key="6">
    <source>
        <dbReference type="EMBL" id="MPC85457.1"/>
    </source>
</evidence>
<keyword evidence="3" id="KW-0687">Ribonucleoprotein</keyword>